<feature type="compositionally biased region" description="Pro residues" evidence="1">
    <location>
        <begin position="75"/>
        <end position="87"/>
    </location>
</feature>
<evidence type="ECO:0008006" key="4">
    <source>
        <dbReference type="Google" id="ProtNLM"/>
    </source>
</evidence>
<feature type="compositionally biased region" description="Basic residues" evidence="1">
    <location>
        <begin position="485"/>
        <end position="495"/>
    </location>
</feature>
<dbReference type="InterPro" id="IPR036915">
    <property type="entry name" value="Cyclin-like_sf"/>
</dbReference>
<protein>
    <recommendedName>
        <fullName evidence="4">Cyclin N-terminal domain-containing protein</fullName>
    </recommendedName>
</protein>
<keyword evidence="3" id="KW-1185">Reference proteome</keyword>
<organism evidence="2 3">
    <name type="scientific">Cyclostephanos tholiformis</name>
    <dbReference type="NCBI Taxonomy" id="382380"/>
    <lineage>
        <taxon>Eukaryota</taxon>
        <taxon>Sar</taxon>
        <taxon>Stramenopiles</taxon>
        <taxon>Ochrophyta</taxon>
        <taxon>Bacillariophyta</taxon>
        <taxon>Coscinodiscophyceae</taxon>
        <taxon>Thalassiosirophycidae</taxon>
        <taxon>Stephanodiscales</taxon>
        <taxon>Stephanodiscaceae</taxon>
        <taxon>Cyclostephanos</taxon>
    </lineage>
</organism>
<evidence type="ECO:0000313" key="3">
    <source>
        <dbReference type="Proteomes" id="UP001530377"/>
    </source>
</evidence>
<gene>
    <name evidence="2" type="ORF">ACHAXA_007033</name>
</gene>
<sequence length="495" mass="53910">MYYGESSHANKWLLASKAELNALRELANRRARDSLSSSRASNAVDGSCPEDGIAMTTEDSTTGGPIVPFDDDGDSPPPSRDGRPSPPSSRDVYGPDETRPSARYVSTAETNDGGDDDVASYARPMMDESDPNYGPSTSARGDPLLTPNDECTLVSFYCSKIPLLIGPNATLPRCRRDAKVASTACAFYRRFYLSNSVMMHDPRSMLAASAFLAAKVEDCMISVTYLEMGTGEMNAPVPTRDILDAEMRLIRGIGFELLVFSPYKTVLSYTEDMRTFLRTERGAGLVTFPAERVGTNGARDGRRHRGGHRHHRGGRVELAGEDLRPMHDAAMRICDDVIVSDVPLLFSPGEIGLAALMIANECVGGGKVDAMTPDDGDGPIAIPPAAAGDDWEDPARGGSPRIDIVGYVRARFQDASESDVDVDDAAIVDATRRVSILGQMMREFKDGKHGCGNYGLDMDELKRLNKKLKKCRAWGVPDKKDETKKKKKKRKVEDA</sequence>
<comment type="caution">
    <text evidence="2">The sequence shown here is derived from an EMBL/GenBank/DDBJ whole genome shotgun (WGS) entry which is preliminary data.</text>
</comment>
<dbReference type="AlphaFoldDB" id="A0ABD3RRZ8"/>
<accession>A0ABD3RRZ8</accession>
<proteinExistence type="predicted"/>
<feature type="compositionally biased region" description="Low complexity" evidence="1">
    <location>
        <begin position="34"/>
        <end position="43"/>
    </location>
</feature>
<dbReference type="Proteomes" id="UP001530377">
    <property type="component" value="Unassembled WGS sequence"/>
</dbReference>
<name>A0ABD3RRZ8_9STRA</name>
<reference evidence="2 3" key="1">
    <citation type="submission" date="2024-10" db="EMBL/GenBank/DDBJ databases">
        <title>Updated reference genomes for cyclostephanoid diatoms.</title>
        <authorList>
            <person name="Roberts W.R."/>
            <person name="Alverson A.J."/>
        </authorList>
    </citation>
    <scope>NUCLEOTIDE SEQUENCE [LARGE SCALE GENOMIC DNA]</scope>
    <source>
        <strain evidence="2 3">AJA228-03</strain>
    </source>
</reference>
<evidence type="ECO:0000256" key="1">
    <source>
        <dbReference type="SAM" id="MobiDB-lite"/>
    </source>
</evidence>
<feature type="region of interest" description="Disordered" evidence="1">
    <location>
        <begin position="30"/>
        <end position="141"/>
    </location>
</feature>
<dbReference type="InterPro" id="IPR043198">
    <property type="entry name" value="Cyclin/Ssn8"/>
</dbReference>
<evidence type="ECO:0000313" key="2">
    <source>
        <dbReference type="EMBL" id="KAL3810405.1"/>
    </source>
</evidence>
<dbReference type="SUPFAM" id="SSF47954">
    <property type="entry name" value="Cyclin-like"/>
    <property type="match status" value="2"/>
</dbReference>
<dbReference type="Gene3D" id="1.10.472.10">
    <property type="entry name" value="Cyclin-like"/>
    <property type="match status" value="2"/>
</dbReference>
<feature type="region of interest" description="Disordered" evidence="1">
    <location>
        <begin position="475"/>
        <end position="495"/>
    </location>
</feature>
<dbReference type="EMBL" id="JALLPB020000331">
    <property type="protein sequence ID" value="KAL3810405.1"/>
    <property type="molecule type" value="Genomic_DNA"/>
</dbReference>
<dbReference type="PANTHER" id="PTHR10026">
    <property type="entry name" value="CYCLIN"/>
    <property type="match status" value="1"/>
</dbReference>